<feature type="domain" description="Glucose/Sorbosone dehydrogenase" evidence="2">
    <location>
        <begin position="53"/>
        <end position="349"/>
    </location>
</feature>
<reference evidence="3 4" key="1">
    <citation type="submission" date="2019-10" db="EMBL/GenBank/DDBJ databases">
        <title>Description of Paenibacillus pedi sp. nov.</title>
        <authorList>
            <person name="Carlier A."/>
            <person name="Qi S."/>
        </authorList>
    </citation>
    <scope>NUCLEOTIDE SEQUENCE [LARGE SCALE GENOMIC DNA]</scope>
    <source>
        <strain evidence="3 4">LMG 31457</strain>
    </source>
</reference>
<dbReference type="Proteomes" id="UP000618579">
    <property type="component" value="Unassembled WGS sequence"/>
</dbReference>
<sequence>MFVNKSIKIGIALIASALLSTACTEKNHSVHTTGTVDSQTNAARAYTILADKLHTPWSIQFDGDTIYVSEREGNIVKIKEGSVTRQKVRLHKPLKNQGEGGFLGLQLAPGFHESRQAYAYHTYEEGSKVLNRVVLLQEKNGAWEEIQSYLEGIPGAYTHNGGRLEIGPDQMLYITTGDAGNDKLAQDVQSIAGKILRMTLDGKVPKDNPFPGSYVYTYGHRNSQGIAWDKQGRMFNSEHGPSGNPGGHDEINMIEKGRNYGWPVIIGNSKKDGMISPLYQTGDTAIAPSGITMDAEGQLLIATLRGEKLYRYNPGTNLLTAKLEGEGRLRDVKVHNGNIYVVTNNTDGRGKPSAHDDRLLMLK</sequence>
<protein>
    <submittedName>
        <fullName evidence="3">Quinoprotein glucose dehydrogenase</fullName>
    </submittedName>
</protein>
<evidence type="ECO:0000256" key="1">
    <source>
        <dbReference type="SAM" id="SignalP"/>
    </source>
</evidence>
<dbReference type="PANTHER" id="PTHR19328:SF13">
    <property type="entry name" value="HIPL1 PROTEIN"/>
    <property type="match status" value="1"/>
</dbReference>
<gene>
    <name evidence="3" type="ORF">GC097_19155</name>
</gene>
<dbReference type="Pfam" id="PF07995">
    <property type="entry name" value="GSDH"/>
    <property type="match status" value="1"/>
</dbReference>
<accession>A0ABX1ZPX0</accession>
<evidence type="ECO:0000313" key="4">
    <source>
        <dbReference type="Proteomes" id="UP000618579"/>
    </source>
</evidence>
<dbReference type="InterPro" id="IPR011042">
    <property type="entry name" value="6-blade_b-propeller_TolB-like"/>
</dbReference>
<dbReference type="EMBL" id="WHNZ01000042">
    <property type="protein sequence ID" value="NOV02129.1"/>
    <property type="molecule type" value="Genomic_DNA"/>
</dbReference>
<dbReference type="PROSITE" id="PS51257">
    <property type="entry name" value="PROKAR_LIPOPROTEIN"/>
    <property type="match status" value="1"/>
</dbReference>
<dbReference type="Gene3D" id="2.120.10.30">
    <property type="entry name" value="TolB, C-terminal domain"/>
    <property type="match status" value="1"/>
</dbReference>
<evidence type="ECO:0000313" key="3">
    <source>
        <dbReference type="EMBL" id="NOV02129.1"/>
    </source>
</evidence>
<dbReference type="InterPro" id="IPR011041">
    <property type="entry name" value="Quinoprot_gluc/sorb_DH_b-prop"/>
</dbReference>
<keyword evidence="1" id="KW-0732">Signal</keyword>
<proteinExistence type="predicted"/>
<dbReference type="InterPro" id="IPR012938">
    <property type="entry name" value="Glc/Sorbosone_DH"/>
</dbReference>
<dbReference type="SUPFAM" id="SSF50952">
    <property type="entry name" value="Soluble quinoprotein glucose dehydrogenase"/>
    <property type="match status" value="1"/>
</dbReference>
<feature type="signal peptide" evidence="1">
    <location>
        <begin position="1"/>
        <end position="22"/>
    </location>
</feature>
<evidence type="ECO:0000259" key="2">
    <source>
        <dbReference type="Pfam" id="PF07995"/>
    </source>
</evidence>
<keyword evidence="4" id="KW-1185">Reference proteome</keyword>
<name>A0ABX1ZPX0_9BACL</name>
<dbReference type="PANTHER" id="PTHR19328">
    <property type="entry name" value="HEDGEHOG-INTERACTING PROTEIN"/>
    <property type="match status" value="1"/>
</dbReference>
<organism evidence="3 4">
    <name type="scientific">Paenibacillus planticolens</name>
    <dbReference type="NCBI Taxonomy" id="2654976"/>
    <lineage>
        <taxon>Bacteria</taxon>
        <taxon>Bacillati</taxon>
        <taxon>Bacillota</taxon>
        <taxon>Bacilli</taxon>
        <taxon>Bacillales</taxon>
        <taxon>Paenibacillaceae</taxon>
        <taxon>Paenibacillus</taxon>
    </lineage>
</organism>
<comment type="caution">
    <text evidence="3">The sequence shown here is derived from an EMBL/GenBank/DDBJ whole genome shotgun (WGS) entry which is preliminary data.</text>
</comment>
<feature type="chain" id="PRO_5046796830" evidence="1">
    <location>
        <begin position="23"/>
        <end position="363"/>
    </location>
</feature>